<evidence type="ECO:0000313" key="4">
    <source>
        <dbReference type="Proteomes" id="UP000593561"/>
    </source>
</evidence>
<keyword evidence="2" id="KW-0472">Membrane</keyword>
<evidence type="ECO:0000256" key="2">
    <source>
        <dbReference type="SAM" id="Phobius"/>
    </source>
</evidence>
<keyword evidence="4" id="KW-1185">Reference proteome</keyword>
<name>A0A7J8RBA3_GOSDV</name>
<evidence type="ECO:0000313" key="3">
    <source>
        <dbReference type="EMBL" id="MBA0611108.1"/>
    </source>
</evidence>
<protein>
    <submittedName>
        <fullName evidence="3">Uncharacterized protein</fullName>
    </submittedName>
</protein>
<dbReference type="EMBL" id="JABFAC010000004">
    <property type="protein sequence ID" value="MBA0611108.1"/>
    <property type="molecule type" value="Genomic_DNA"/>
</dbReference>
<proteinExistence type="predicted"/>
<dbReference type="AlphaFoldDB" id="A0A7J8RBA3"/>
<feature type="region of interest" description="Disordered" evidence="1">
    <location>
        <begin position="64"/>
        <end position="104"/>
    </location>
</feature>
<gene>
    <name evidence="3" type="ORF">Godav_011816</name>
</gene>
<comment type="caution">
    <text evidence="3">The sequence shown here is derived from an EMBL/GenBank/DDBJ whole genome shotgun (WGS) entry which is preliminary data.</text>
</comment>
<accession>A0A7J8RBA3</accession>
<organism evidence="3 4">
    <name type="scientific">Gossypium davidsonii</name>
    <name type="common">Davidson's cotton</name>
    <name type="synonym">Gossypium klotzschianum subsp. davidsonii</name>
    <dbReference type="NCBI Taxonomy" id="34287"/>
    <lineage>
        <taxon>Eukaryota</taxon>
        <taxon>Viridiplantae</taxon>
        <taxon>Streptophyta</taxon>
        <taxon>Embryophyta</taxon>
        <taxon>Tracheophyta</taxon>
        <taxon>Spermatophyta</taxon>
        <taxon>Magnoliopsida</taxon>
        <taxon>eudicotyledons</taxon>
        <taxon>Gunneridae</taxon>
        <taxon>Pentapetalae</taxon>
        <taxon>rosids</taxon>
        <taxon>malvids</taxon>
        <taxon>Malvales</taxon>
        <taxon>Malvaceae</taxon>
        <taxon>Malvoideae</taxon>
        <taxon>Gossypium</taxon>
    </lineage>
</organism>
<feature type="transmembrane region" description="Helical" evidence="2">
    <location>
        <begin position="12"/>
        <end position="34"/>
    </location>
</feature>
<keyword evidence="2" id="KW-0812">Transmembrane</keyword>
<reference evidence="3 4" key="1">
    <citation type="journal article" date="2019" name="Genome Biol. Evol.">
        <title>Insights into the evolution of the New World diploid cottons (Gossypium, subgenus Houzingenia) based on genome sequencing.</title>
        <authorList>
            <person name="Grover C.E."/>
            <person name="Arick M.A. 2nd"/>
            <person name="Thrash A."/>
            <person name="Conover J.L."/>
            <person name="Sanders W.S."/>
            <person name="Peterson D.G."/>
            <person name="Frelichowski J.E."/>
            <person name="Scheffler J.A."/>
            <person name="Scheffler B.E."/>
            <person name="Wendel J.F."/>
        </authorList>
    </citation>
    <scope>NUCLEOTIDE SEQUENCE [LARGE SCALE GENOMIC DNA]</scope>
    <source>
        <strain evidence="3">27</strain>
        <tissue evidence="3">Leaf</tissue>
    </source>
</reference>
<dbReference type="Proteomes" id="UP000593561">
    <property type="component" value="Unassembled WGS sequence"/>
</dbReference>
<sequence>MGRQKGNQTTSLLVVLDLVLAIVVYLPLAFFPAASAIPYTEYSCPPYTGYRRWIPRCQFGPKPGPRPIPRSPPPAQLCTPPPPVELSPPPPPNPELQPPSPPPHPKLPPPPPCCPCHHYRRGCRPCHHDDDDYLICHQPITEFCGVVEPGGLILICFVLQSLFPDQISAFLRMLECMNLSGVGGLLAMAFSYV</sequence>
<keyword evidence="2" id="KW-1133">Transmembrane helix</keyword>
<evidence type="ECO:0000256" key="1">
    <source>
        <dbReference type="SAM" id="MobiDB-lite"/>
    </source>
</evidence>